<organism evidence="2 3">
    <name type="scientific">Caenorhabditis elegans</name>
    <dbReference type="NCBI Taxonomy" id="6239"/>
    <lineage>
        <taxon>Eukaryota</taxon>
        <taxon>Metazoa</taxon>
        <taxon>Ecdysozoa</taxon>
        <taxon>Nematoda</taxon>
        <taxon>Chromadorea</taxon>
        <taxon>Rhabditida</taxon>
        <taxon>Rhabditina</taxon>
        <taxon>Rhabditomorpha</taxon>
        <taxon>Rhabditoidea</taxon>
        <taxon>Rhabditidae</taxon>
        <taxon>Peloderinae</taxon>
        <taxon>Caenorhabditis</taxon>
    </lineage>
</organism>
<keyword evidence="3" id="KW-1185">Reference proteome</keyword>
<dbReference type="eggNOG" id="ENOG502TJ88">
    <property type="taxonomic scope" value="Eukaryota"/>
</dbReference>
<sequence length="97" mass="10935">MKILKVATVLVVSGVTLYVVYRCYKYGTVFGKIVEQEEQEENENKQRNEEGTETTTSCSASPSSRTNKRKKKRHRRRAPAPTAIHDSSTDSSSVIKN</sequence>
<accession>C9IY33</accession>
<evidence type="ECO:0000313" key="2">
    <source>
        <dbReference type="EMBL" id="CBG22744.1"/>
    </source>
</evidence>
<feature type="compositionally biased region" description="Polar residues" evidence="1">
    <location>
        <begin position="85"/>
        <end position="97"/>
    </location>
</feature>
<dbReference type="CTD" id="13216575"/>
<dbReference type="EMBL" id="BX284605">
    <property type="protein sequence ID" value="CBG22744.1"/>
    <property type="molecule type" value="Genomic_DNA"/>
</dbReference>
<feature type="compositionally biased region" description="Basic residues" evidence="1">
    <location>
        <begin position="66"/>
        <end position="78"/>
    </location>
</feature>
<dbReference type="RefSeq" id="NP_001256588.1">
    <property type="nucleotide sequence ID" value="NM_001269659.1"/>
</dbReference>
<gene>
    <name evidence="2" type="ORF">CELE_R02D5.10</name>
    <name evidence="2 4" type="ORF">R02D5.10</name>
</gene>
<reference evidence="2 3" key="1">
    <citation type="journal article" date="1998" name="Science">
        <title>Genome sequence of the nematode C. elegans: a platform for investigating biology.</title>
        <authorList>
            <consortium name="The C. elegans sequencing consortium"/>
            <person name="Sulson J.E."/>
            <person name="Waterston R."/>
        </authorList>
    </citation>
    <scope>NUCLEOTIDE SEQUENCE [LARGE SCALE GENOMIC DNA]</scope>
    <source>
        <strain evidence="2 3">Bristol N2</strain>
    </source>
</reference>
<feature type="region of interest" description="Disordered" evidence="1">
    <location>
        <begin position="38"/>
        <end position="97"/>
    </location>
</feature>
<dbReference type="GeneID" id="13216575"/>
<evidence type="ECO:0000313" key="3">
    <source>
        <dbReference type="Proteomes" id="UP000001940"/>
    </source>
</evidence>
<dbReference type="OMA" id="LYVVYRC"/>
<evidence type="ECO:0000313" key="4">
    <source>
        <dbReference type="WormBase" id="R02D5.10"/>
    </source>
</evidence>
<dbReference type="Proteomes" id="UP000001940">
    <property type="component" value="Chromosome V"/>
</dbReference>
<dbReference type="KEGG" id="cel:CELE_R02D5.10"/>
<feature type="compositionally biased region" description="Polar residues" evidence="1">
    <location>
        <begin position="53"/>
        <end position="65"/>
    </location>
</feature>
<dbReference type="HOGENOM" id="CLU_2348576_0_0_1"/>
<dbReference type="PaxDb" id="6239-R02D5.10"/>
<dbReference type="InParanoid" id="C9IY33"/>
<evidence type="ECO:0000256" key="1">
    <source>
        <dbReference type="SAM" id="MobiDB-lite"/>
    </source>
</evidence>
<protein>
    <submittedName>
        <fullName evidence="2">Protein ORF59</fullName>
    </submittedName>
</protein>
<proteinExistence type="predicted"/>
<dbReference type="Bgee" id="WBGene00194788">
    <property type="expression patterns" value="Expressed in larva and 1 other cell type or tissue"/>
</dbReference>
<dbReference type="AGR" id="WB:WBGene00194788"/>
<name>C9IY33_CAEEL</name>
<dbReference type="AlphaFoldDB" id="C9IY33"/>
<dbReference type="WormBase" id="R02D5.10">
    <property type="protein sequence ID" value="CE44155"/>
    <property type="gene ID" value="WBGene00194788"/>
</dbReference>